<dbReference type="FunFam" id="1.10.287.380:FF:000001">
    <property type="entry name" value="Valine--tRNA ligase"/>
    <property type="match status" value="1"/>
</dbReference>
<dbReference type="PROSITE" id="PS00178">
    <property type="entry name" value="AA_TRNA_LIGASE_I"/>
    <property type="match status" value="1"/>
</dbReference>
<dbReference type="InterPro" id="IPR009080">
    <property type="entry name" value="tRNAsynth_Ia_anticodon-bd"/>
</dbReference>
<comment type="catalytic activity">
    <reaction evidence="10 13">
        <text>tRNA(Val) + L-valine + ATP = L-valyl-tRNA(Val) + AMP + diphosphate</text>
        <dbReference type="Rhea" id="RHEA:10704"/>
        <dbReference type="Rhea" id="RHEA-COMP:9672"/>
        <dbReference type="Rhea" id="RHEA-COMP:9708"/>
        <dbReference type="ChEBI" id="CHEBI:30616"/>
        <dbReference type="ChEBI" id="CHEBI:33019"/>
        <dbReference type="ChEBI" id="CHEBI:57762"/>
        <dbReference type="ChEBI" id="CHEBI:78442"/>
        <dbReference type="ChEBI" id="CHEBI:78537"/>
        <dbReference type="ChEBI" id="CHEBI:456215"/>
        <dbReference type="EC" id="6.1.1.9"/>
    </reaction>
</comment>
<proteinExistence type="inferred from homology"/>
<dbReference type="InterPro" id="IPR002303">
    <property type="entry name" value="Valyl-tRNA_ligase"/>
</dbReference>
<accession>A0A066RSK7</accession>
<dbReference type="InterPro" id="IPR013155">
    <property type="entry name" value="M/V/L/I-tRNA-synth_anticd-bd"/>
</dbReference>
<feature type="domain" description="Aminoacyl-tRNA synthetase class Ia" evidence="14">
    <location>
        <begin position="14"/>
        <end position="631"/>
    </location>
</feature>
<dbReference type="PANTHER" id="PTHR11946:SF93">
    <property type="entry name" value="VALINE--TRNA LIGASE, CHLOROPLASTIC_MITOCHONDRIAL 2"/>
    <property type="match status" value="1"/>
</dbReference>
<name>A0A066RSK7_9GAMM</name>
<dbReference type="EMBL" id="JMIB01000032">
    <property type="protein sequence ID" value="KDM90383.1"/>
    <property type="molecule type" value="Genomic_DNA"/>
</dbReference>
<dbReference type="NCBIfam" id="TIGR00422">
    <property type="entry name" value="valS"/>
    <property type="match status" value="1"/>
</dbReference>
<keyword evidence="8 13" id="KW-0175">Coiled coil</keyword>
<protein>
    <recommendedName>
        <fullName evidence="13">Valine--tRNA ligase</fullName>
        <ecNumber evidence="13">6.1.1.9</ecNumber>
    </recommendedName>
    <alternativeName>
        <fullName evidence="13">Valyl-tRNA synthetase</fullName>
        <shortName evidence="13">ValRS</shortName>
    </alternativeName>
</protein>
<dbReference type="Pfam" id="PF10458">
    <property type="entry name" value="Val_tRNA-synt_C"/>
    <property type="match status" value="1"/>
</dbReference>
<feature type="binding site" evidence="13">
    <location>
        <position position="557"/>
    </location>
    <ligand>
        <name>ATP</name>
        <dbReference type="ChEBI" id="CHEBI:30616"/>
    </ligand>
</feature>
<evidence type="ECO:0000259" key="16">
    <source>
        <dbReference type="Pfam" id="PF10458"/>
    </source>
</evidence>
<evidence type="ECO:0000256" key="12">
    <source>
        <dbReference type="ARBA" id="ARBA00060830"/>
    </source>
</evidence>
<feature type="short sequence motif" description="'HIGH' region" evidence="13">
    <location>
        <begin position="42"/>
        <end position="52"/>
    </location>
</feature>
<keyword evidence="4 13" id="KW-0436">Ligase</keyword>
<dbReference type="HAMAP" id="MF_02004">
    <property type="entry name" value="Val_tRNA_synth_type1"/>
    <property type="match status" value="1"/>
</dbReference>
<dbReference type="FunFam" id="3.90.740.10:FF:000003">
    <property type="entry name" value="Valine--tRNA ligase"/>
    <property type="match status" value="1"/>
</dbReference>
<keyword evidence="7 13" id="KW-0648">Protein biosynthesis</keyword>
<evidence type="ECO:0000256" key="9">
    <source>
        <dbReference type="ARBA" id="ARBA00023146"/>
    </source>
</evidence>
<dbReference type="FunFam" id="1.10.730.10:FF:000007">
    <property type="entry name" value="Valine--tRNA ligase"/>
    <property type="match status" value="1"/>
</dbReference>
<comment type="subunit">
    <text evidence="2 13">Monomer.</text>
</comment>
<dbReference type="InterPro" id="IPR037118">
    <property type="entry name" value="Val-tRNA_synth_C_sf"/>
</dbReference>
<evidence type="ECO:0000256" key="2">
    <source>
        <dbReference type="ARBA" id="ARBA00011245"/>
    </source>
</evidence>
<keyword evidence="6 13" id="KW-0067">ATP-binding</keyword>
<evidence type="ECO:0000256" key="5">
    <source>
        <dbReference type="ARBA" id="ARBA00022741"/>
    </source>
</evidence>
<evidence type="ECO:0000313" key="18">
    <source>
        <dbReference type="Proteomes" id="UP000027192"/>
    </source>
</evidence>
<dbReference type="OrthoDB" id="9810365at2"/>
<comment type="similarity">
    <text evidence="12 13">Belongs to the class-I aminoacyl-tRNA synthetase family. ValS type 1 subfamily.</text>
</comment>
<dbReference type="InterPro" id="IPR019499">
    <property type="entry name" value="Val-tRNA_synth_tRNA-bd"/>
</dbReference>
<dbReference type="InterPro" id="IPR009008">
    <property type="entry name" value="Val/Leu/Ile-tRNA-synth_edit"/>
</dbReference>
<dbReference type="InterPro" id="IPR010978">
    <property type="entry name" value="tRNA-bd_arm"/>
</dbReference>
<gene>
    <name evidence="13" type="primary">valS</name>
    <name evidence="17" type="ORF">EA58_16775</name>
</gene>
<evidence type="ECO:0000256" key="4">
    <source>
        <dbReference type="ARBA" id="ARBA00022598"/>
    </source>
</evidence>
<reference evidence="17 18" key="1">
    <citation type="submission" date="2014-04" db="EMBL/GenBank/DDBJ databases">
        <title>Draft genome sequence of Photobacterium halotolerans S2753: a solonamide, ngercheumicin and holomycin producer.</title>
        <authorList>
            <person name="Machado H.R."/>
            <person name="Gram L."/>
        </authorList>
    </citation>
    <scope>NUCLEOTIDE SEQUENCE [LARGE SCALE GENOMIC DNA]</scope>
    <source>
        <strain evidence="17 18">S2753</strain>
    </source>
</reference>
<dbReference type="PANTHER" id="PTHR11946">
    <property type="entry name" value="VALYL-TRNA SYNTHETASES"/>
    <property type="match status" value="1"/>
</dbReference>
<dbReference type="GO" id="GO:0005829">
    <property type="term" value="C:cytosol"/>
    <property type="evidence" value="ECO:0007669"/>
    <property type="project" value="TreeGrafter"/>
</dbReference>
<evidence type="ECO:0000256" key="3">
    <source>
        <dbReference type="ARBA" id="ARBA00022490"/>
    </source>
</evidence>
<dbReference type="Proteomes" id="UP000027192">
    <property type="component" value="Unassembled WGS sequence"/>
</dbReference>
<evidence type="ECO:0000256" key="8">
    <source>
        <dbReference type="ARBA" id="ARBA00023054"/>
    </source>
</evidence>
<dbReference type="InterPro" id="IPR014729">
    <property type="entry name" value="Rossmann-like_a/b/a_fold"/>
</dbReference>
<dbReference type="AlphaFoldDB" id="A0A066RSK7"/>
<evidence type="ECO:0000256" key="1">
    <source>
        <dbReference type="ARBA" id="ARBA00004496"/>
    </source>
</evidence>
<dbReference type="SUPFAM" id="SSF46589">
    <property type="entry name" value="tRNA-binding arm"/>
    <property type="match status" value="1"/>
</dbReference>
<evidence type="ECO:0000256" key="7">
    <source>
        <dbReference type="ARBA" id="ARBA00022917"/>
    </source>
</evidence>
<dbReference type="FunFam" id="3.40.50.620:FF:000146">
    <property type="entry name" value="Valine--tRNA ligase"/>
    <property type="match status" value="1"/>
</dbReference>
<dbReference type="EC" id="6.1.1.9" evidence="13"/>
<dbReference type="Gene3D" id="1.10.730.10">
    <property type="entry name" value="Isoleucyl-tRNA Synthetase, Domain 1"/>
    <property type="match status" value="1"/>
</dbReference>
<keyword evidence="18" id="KW-1185">Reference proteome</keyword>
<dbReference type="InterPro" id="IPR033705">
    <property type="entry name" value="Anticodon_Ia_Val"/>
</dbReference>
<dbReference type="GO" id="GO:0006438">
    <property type="term" value="P:valyl-tRNA aminoacylation"/>
    <property type="evidence" value="ECO:0007669"/>
    <property type="project" value="UniProtKB-UniRule"/>
</dbReference>
<dbReference type="Gene3D" id="3.40.50.620">
    <property type="entry name" value="HUPs"/>
    <property type="match status" value="2"/>
</dbReference>
<evidence type="ECO:0000313" key="17">
    <source>
        <dbReference type="EMBL" id="KDM90383.1"/>
    </source>
</evidence>
<dbReference type="RefSeq" id="WP_036755050.1">
    <property type="nucleotide sequence ID" value="NZ_JAGSGC010000001.1"/>
</dbReference>
<dbReference type="Pfam" id="PF00133">
    <property type="entry name" value="tRNA-synt_1"/>
    <property type="match status" value="1"/>
</dbReference>
<evidence type="ECO:0000256" key="10">
    <source>
        <dbReference type="ARBA" id="ARBA00047552"/>
    </source>
</evidence>
<dbReference type="SUPFAM" id="SSF50677">
    <property type="entry name" value="ValRS/IleRS/LeuRS editing domain"/>
    <property type="match status" value="1"/>
</dbReference>
<dbReference type="FunFam" id="3.90.740.10:FF:000004">
    <property type="entry name" value="Valine--tRNA ligase"/>
    <property type="match status" value="1"/>
</dbReference>
<dbReference type="GO" id="GO:0005524">
    <property type="term" value="F:ATP binding"/>
    <property type="evidence" value="ECO:0007669"/>
    <property type="project" value="UniProtKB-UniRule"/>
</dbReference>
<dbReference type="CDD" id="cd00817">
    <property type="entry name" value="ValRS_core"/>
    <property type="match status" value="1"/>
</dbReference>
<comment type="domain">
    <text evidence="13">ValRS has two distinct active sites: one for aminoacylation and one for editing. The misactivated threonine is translocated from the active site to the editing site.</text>
</comment>
<keyword evidence="9 13" id="KW-0030">Aminoacyl-tRNA synthetase</keyword>
<feature type="coiled-coil region" evidence="13">
    <location>
        <begin position="884"/>
        <end position="946"/>
    </location>
</feature>
<dbReference type="Gene3D" id="3.90.740.10">
    <property type="entry name" value="Valyl/Leucyl/Isoleucyl-tRNA synthetase, editing domain"/>
    <property type="match status" value="2"/>
</dbReference>
<feature type="domain" description="Methionyl/Valyl/Leucyl/Isoleucyl-tRNA synthetase anticodon-binding" evidence="15">
    <location>
        <begin position="675"/>
        <end position="827"/>
    </location>
</feature>
<keyword evidence="3 13" id="KW-0963">Cytoplasm</keyword>
<dbReference type="FunFam" id="3.40.50.620:FF:000020">
    <property type="entry name" value="Valine--tRNA ligase, mitochondrial"/>
    <property type="match status" value="1"/>
</dbReference>
<dbReference type="GO" id="GO:0002161">
    <property type="term" value="F:aminoacyl-tRNA deacylase activity"/>
    <property type="evidence" value="ECO:0007669"/>
    <property type="project" value="InterPro"/>
</dbReference>
<dbReference type="Pfam" id="PF08264">
    <property type="entry name" value="Anticodon_1"/>
    <property type="match status" value="1"/>
</dbReference>
<dbReference type="PRINTS" id="PR00986">
    <property type="entry name" value="TRNASYNTHVAL"/>
</dbReference>
<dbReference type="NCBIfam" id="NF004349">
    <property type="entry name" value="PRK05729.1"/>
    <property type="match status" value="1"/>
</dbReference>
<evidence type="ECO:0000259" key="15">
    <source>
        <dbReference type="Pfam" id="PF08264"/>
    </source>
</evidence>
<comment type="subcellular location">
    <subcellularLocation>
        <location evidence="1 13">Cytoplasm</location>
    </subcellularLocation>
</comment>
<evidence type="ECO:0000256" key="11">
    <source>
        <dbReference type="ARBA" id="ARBA00055630"/>
    </source>
</evidence>
<evidence type="ECO:0000259" key="14">
    <source>
        <dbReference type="Pfam" id="PF00133"/>
    </source>
</evidence>
<evidence type="ECO:0000256" key="13">
    <source>
        <dbReference type="HAMAP-Rule" id="MF_02004"/>
    </source>
</evidence>
<evidence type="ECO:0000256" key="6">
    <source>
        <dbReference type="ARBA" id="ARBA00022840"/>
    </source>
</evidence>
<dbReference type="SUPFAM" id="SSF52374">
    <property type="entry name" value="Nucleotidylyl transferase"/>
    <property type="match status" value="1"/>
</dbReference>
<dbReference type="GO" id="GO:0004832">
    <property type="term" value="F:valine-tRNA ligase activity"/>
    <property type="evidence" value="ECO:0007669"/>
    <property type="project" value="UniProtKB-UniRule"/>
</dbReference>
<dbReference type="CDD" id="cd07962">
    <property type="entry name" value="Anticodon_Ia_Val"/>
    <property type="match status" value="1"/>
</dbReference>
<sequence length="953" mass="108236">MEKTYNPQSIEQALYQRWEEAGYFKPHGDTTKDAYSIMIPPPNVTGSLHMGHAFQDSIMDTLIRCERMKGKNTLWQVGTDHAGIATQMVVERKIAAEEGKTKHDYGREAFIDKIWEWKGESGGTITKQLRRLGASVDWDRERFTMDDGLSNAVREVFVRLYEDDLIYRGKRLVNWDPKLHTAISDLEVENKDKKGHMWHFRYPLADGAKTADGKDYIVVATTRPETMLGDTGVAVNPEDPRYKDLIGQHILLPIVNRRIPIVGDEHADMEKGTGCVKITPAHDFNDYEVGKRHSLPMINILTFDANIRNEAEVFNSNGEPTDVYSTDLPAAYQGMERFAARKTIVAEFDSLGLLDEIKDHDLTVPYGDRGGVVIEPMLTDQWYVRTAPLAEPAVKAVEDGDIKFVPKQYENMYFSWMRDVQDWCISRQLWWGHRIPAWYDNDGNVYVGRTEEEVREKYGLAPVIVLKQDNDVLDTWFSSALWTFGTQGWPEQTDDLKVFHPSDVLVTGFDIIFFWVARMIMMTMHFCKDENGKAQVPFKTVYVTGLIRDENGDKMSKSKGNVLDPIDMIDGIDLESLVQKRTGNMMQPQLAAKIEKNTRKTFENGIEPYGTDALRFTLAAMASTGRDINWDMKRLEGYRNFCNKLWNASRYVLMNTEDQDCGFAEGAELEYSLADKWIESQFELAAKEFNAHIENFRLDMAANTIYEFIWNQFCDWYLELTKPVLWKGSEAQQRATRRTLITVLEKTLRLAHPVIPYITETIWQSVKPLVDGVEGDTIMTQALPQYDEANFNADALADIEWVKTFITSIRNLRAEYDIAPSKGLDVMLKAADDKDAARLQANQAVLVALAKLDSLRVLAAGEETPACATALVSKSTLMIPMAGLIDKDAELARLDKEMAKTQGEIKRIEGKLGNEGFVAKAPEAVVAKEREKLDGYKETLIKLEEQKATIAAL</sequence>
<dbReference type="STRING" id="1654360.EA58_16775"/>
<dbReference type="Gene3D" id="1.10.287.380">
    <property type="entry name" value="Valyl-tRNA synthetase, C-terminal domain"/>
    <property type="match status" value="1"/>
</dbReference>
<feature type="short sequence motif" description="'KMSKS' region" evidence="13">
    <location>
        <begin position="554"/>
        <end position="558"/>
    </location>
</feature>
<dbReference type="InterPro" id="IPR002300">
    <property type="entry name" value="aa-tRNA-synth_Ia"/>
</dbReference>
<comment type="function">
    <text evidence="11 13">Catalyzes the attachment of valine to tRNA(Val). As ValRS can inadvertently accommodate and process structurally similar amino acids such as threonine, to avoid such errors, it has a 'posttransfer' editing activity that hydrolyzes mischarged Thr-tRNA(Val) in a tRNA-dependent manner.</text>
</comment>
<comment type="caution">
    <text evidence="17">The sequence shown here is derived from an EMBL/GenBank/DDBJ whole genome shotgun (WGS) entry which is preliminary data.</text>
</comment>
<keyword evidence="5 13" id="KW-0547">Nucleotide-binding</keyword>
<dbReference type="InterPro" id="IPR001412">
    <property type="entry name" value="aa-tRNA-synth_I_CS"/>
</dbReference>
<dbReference type="SUPFAM" id="SSF47323">
    <property type="entry name" value="Anticodon-binding domain of a subclass of class I aminoacyl-tRNA synthetases"/>
    <property type="match status" value="1"/>
</dbReference>
<feature type="domain" description="Valyl-tRNA synthetase tRNA-binding arm" evidence="16">
    <location>
        <begin position="888"/>
        <end position="948"/>
    </location>
</feature>
<organism evidence="17 18">
    <name type="scientific">Photobacterium galatheae</name>
    <dbReference type="NCBI Taxonomy" id="1654360"/>
    <lineage>
        <taxon>Bacteria</taxon>
        <taxon>Pseudomonadati</taxon>
        <taxon>Pseudomonadota</taxon>
        <taxon>Gammaproteobacteria</taxon>
        <taxon>Vibrionales</taxon>
        <taxon>Vibrionaceae</taxon>
        <taxon>Photobacterium</taxon>
    </lineage>
</organism>
<comment type="domain">
    <text evidence="13">The C-terminal coiled-coil domain is crucial for aminoacylation activity.</text>
</comment>